<evidence type="ECO:0000313" key="2">
    <source>
        <dbReference type="Proteomes" id="UP000238949"/>
    </source>
</evidence>
<evidence type="ECO:0008006" key="3">
    <source>
        <dbReference type="Google" id="ProtNLM"/>
    </source>
</evidence>
<reference evidence="2" key="1">
    <citation type="journal article" date="2020" name="Int. J. Syst. Evol. Microbiol.">
        <title>Alteromonas alba sp. nov., a marine bacterium isolated from the seawater of the West Pacific Ocean.</title>
        <authorList>
            <person name="Sun C."/>
            <person name="Wu Y.-H."/>
            <person name="Xamxidin M."/>
            <person name="Cheng H."/>
            <person name="Xu X.-W."/>
        </authorList>
    </citation>
    <scope>NUCLEOTIDE SEQUENCE [LARGE SCALE GENOMIC DNA]</scope>
    <source>
        <strain evidence="2">190</strain>
    </source>
</reference>
<evidence type="ECO:0000313" key="1">
    <source>
        <dbReference type="EMBL" id="PRO74436.1"/>
    </source>
</evidence>
<dbReference type="Proteomes" id="UP000238949">
    <property type="component" value="Unassembled WGS sequence"/>
</dbReference>
<gene>
    <name evidence="1" type="ORF">C6Y40_06640</name>
</gene>
<dbReference type="InterPro" id="IPR029044">
    <property type="entry name" value="Nucleotide-diphossugar_trans"/>
</dbReference>
<dbReference type="RefSeq" id="WP_105933906.1">
    <property type="nucleotide sequence ID" value="NZ_PVNP01000051.1"/>
</dbReference>
<dbReference type="AlphaFoldDB" id="A0A2S9VDD0"/>
<name>A0A2S9VDD0_9ALTE</name>
<organism evidence="1 2">
    <name type="scientific">Alteromonas alba</name>
    <dbReference type="NCBI Taxonomy" id="2079529"/>
    <lineage>
        <taxon>Bacteria</taxon>
        <taxon>Pseudomonadati</taxon>
        <taxon>Pseudomonadota</taxon>
        <taxon>Gammaproteobacteria</taxon>
        <taxon>Alteromonadales</taxon>
        <taxon>Alteromonadaceae</taxon>
        <taxon>Alteromonas/Salinimonas group</taxon>
        <taxon>Alteromonas</taxon>
    </lineage>
</organism>
<proteinExistence type="predicted"/>
<dbReference type="OrthoDB" id="4614415at2"/>
<dbReference type="SUPFAM" id="SSF53448">
    <property type="entry name" value="Nucleotide-diphospho-sugar transferases"/>
    <property type="match status" value="1"/>
</dbReference>
<sequence length="296" mass="33443">MFVFVCPIRHPASSNDYGSILTFLNNTIESLNAQQTDRPFKIIVVCNEVPPAPETFNNTEFVAVDFPPPDMNKGAQVPLDLVKDDKGCKISIGLLYAKRYSPDYVYVIDGDDWFNIDTIEHVYKSSASDLFYANSGYVVNLAEKTFLKKFGLCRYCGSVYIYSFAVLMKLSGLSHLEYRQGLNKETIYEAVDSFFLKQILGNHRHQLHTFRSKGLQVQELLVPAVAWILNTGENHSAQNPGKYGLPLSKSFLTQFGIRSIEASEKPIGLNKRVKALLESLQSYIGWRSTDKKQTMI</sequence>
<comment type="caution">
    <text evidence="1">The sequence shown here is derived from an EMBL/GenBank/DDBJ whole genome shotgun (WGS) entry which is preliminary data.</text>
</comment>
<protein>
    <recommendedName>
        <fullName evidence="3">Glycosyltransferase 2-like domain-containing protein</fullName>
    </recommendedName>
</protein>
<dbReference type="EMBL" id="PVNP01000051">
    <property type="protein sequence ID" value="PRO74436.1"/>
    <property type="molecule type" value="Genomic_DNA"/>
</dbReference>
<accession>A0A2S9VDD0</accession>
<dbReference type="Gene3D" id="3.90.550.10">
    <property type="entry name" value="Spore Coat Polysaccharide Biosynthesis Protein SpsA, Chain A"/>
    <property type="match status" value="1"/>
</dbReference>
<keyword evidence="2" id="KW-1185">Reference proteome</keyword>